<dbReference type="EnsemblMetazoa" id="BGLB019512-RA">
    <property type="protein sequence ID" value="BGLB019512-PA"/>
    <property type="gene ID" value="BGLB019512"/>
</dbReference>
<dbReference type="VEuPathDB" id="VectorBase:BGLAX_027318"/>
<dbReference type="KEGG" id="bgt:106054953"/>
<dbReference type="Pfam" id="PF13469">
    <property type="entry name" value="Sulfotransfer_3"/>
    <property type="match status" value="1"/>
</dbReference>
<dbReference type="STRING" id="6526.A0A2C9KGZ0"/>
<name>A0A2C9KGZ0_BIOGL</name>
<reference evidence="1" key="1">
    <citation type="submission" date="2020-05" db="UniProtKB">
        <authorList>
            <consortium name="EnsemblMetazoa"/>
        </authorList>
    </citation>
    <scope>IDENTIFICATION</scope>
    <source>
        <strain evidence="1">BB02</strain>
    </source>
</reference>
<dbReference type="SUPFAM" id="SSF52540">
    <property type="entry name" value="P-loop containing nucleoside triphosphate hydrolases"/>
    <property type="match status" value="1"/>
</dbReference>
<dbReference type="Proteomes" id="UP000076420">
    <property type="component" value="Unassembled WGS sequence"/>
</dbReference>
<dbReference type="GO" id="GO:0006044">
    <property type="term" value="P:N-acetylglucosamine metabolic process"/>
    <property type="evidence" value="ECO:0007669"/>
    <property type="project" value="TreeGrafter"/>
</dbReference>
<proteinExistence type="predicted"/>
<dbReference type="GO" id="GO:0006790">
    <property type="term" value="P:sulfur compound metabolic process"/>
    <property type="evidence" value="ECO:0007669"/>
    <property type="project" value="TreeGrafter"/>
</dbReference>
<dbReference type="InterPro" id="IPR027417">
    <property type="entry name" value="P-loop_NTPase"/>
</dbReference>
<evidence type="ECO:0000313" key="1">
    <source>
        <dbReference type="EnsemblMetazoa" id="BGLB019512-PA"/>
    </source>
</evidence>
<evidence type="ECO:0000313" key="2">
    <source>
        <dbReference type="Proteomes" id="UP000076420"/>
    </source>
</evidence>
<dbReference type="AlphaFoldDB" id="A0A2C9KGZ0"/>
<dbReference type="PANTHER" id="PTHR10704:SF44">
    <property type="entry name" value="LD35051P-RELATED"/>
    <property type="match status" value="1"/>
</dbReference>
<dbReference type="PANTHER" id="PTHR10704">
    <property type="entry name" value="CARBOHYDRATE SULFOTRANSFERASE"/>
    <property type="match status" value="1"/>
</dbReference>
<dbReference type="InterPro" id="IPR051135">
    <property type="entry name" value="Gal/GlcNAc/GalNAc_ST"/>
</dbReference>
<protein>
    <submittedName>
        <fullName evidence="1">Uncharacterized protein</fullName>
    </submittedName>
</protein>
<sequence>MATGSIESLKQCFYLKRYSRKMRRWRLSITVLLLLLLLVAVSTTVLYYFSLHLKTTIDIEGQVNQFKSGLSNHHLILLTYMRSGSSFVGAMIGAHPDVFYMYEPLWTPRRALGGLTKLRYLNGSVLNLSEDQTTFWFTSVQVLNDIFQCRFHLLDVGTLTHTHMYRSPSTEDYAICLNISHVQDLTIKEEIISKIPICLPLLTSACHQAKVKLVKVIEAFMDQAINLMLSDPLVKVLHLIRDPRAVLISRKEFGFYPEDGVGQNSWELCVQILRDLELYIHKRKQFVGRVLTLRYEDIVREPLDVGRQLYQFVDLDIGPEFMDMIWNMTYAGFPDGCNVCPVRSNATVTAYKWRKRASFKTVARIQNNCLDLINLMGYRSFTSERELSSLHLPAIHRNYDPRFLQVLIRT</sequence>
<dbReference type="GO" id="GO:0001517">
    <property type="term" value="F:N-acetylglucosamine 6-O-sulfotransferase activity"/>
    <property type="evidence" value="ECO:0007669"/>
    <property type="project" value="TreeGrafter"/>
</dbReference>
<organism evidence="1 2">
    <name type="scientific">Biomphalaria glabrata</name>
    <name type="common">Bloodfluke planorb</name>
    <name type="synonym">Freshwater snail</name>
    <dbReference type="NCBI Taxonomy" id="6526"/>
    <lineage>
        <taxon>Eukaryota</taxon>
        <taxon>Metazoa</taxon>
        <taxon>Spiralia</taxon>
        <taxon>Lophotrochozoa</taxon>
        <taxon>Mollusca</taxon>
        <taxon>Gastropoda</taxon>
        <taxon>Heterobranchia</taxon>
        <taxon>Euthyneura</taxon>
        <taxon>Panpulmonata</taxon>
        <taxon>Hygrophila</taxon>
        <taxon>Lymnaeoidea</taxon>
        <taxon>Planorbidae</taxon>
        <taxon>Biomphalaria</taxon>
    </lineage>
</organism>
<gene>
    <name evidence="1" type="primary">106054953</name>
</gene>
<dbReference type="RefSeq" id="XP_013066495.2">
    <property type="nucleotide sequence ID" value="XM_013211041.2"/>
</dbReference>
<dbReference type="OrthoDB" id="5987729at2759"/>
<dbReference type="Gene3D" id="3.40.50.300">
    <property type="entry name" value="P-loop containing nucleotide triphosphate hydrolases"/>
    <property type="match status" value="1"/>
</dbReference>
<dbReference type="VEuPathDB" id="VectorBase:BGLB019512"/>
<accession>A0A2C9KGZ0</accession>